<dbReference type="Proteomes" id="UP000492821">
    <property type="component" value="Unassembled WGS sequence"/>
</dbReference>
<organism evidence="3 4">
    <name type="scientific">Panagrellus redivivus</name>
    <name type="common">Microworm</name>
    <dbReference type="NCBI Taxonomy" id="6233"/>
    <lineage>
        <taxon>Eukaryota</taxon>
        <taxon>Metazoa</taxon>
        <taxon>Ecdysozoa</taxon>
        <taxon>Nematoda</taxon>
        <taxon>Chromadorea</taxon>
        <taxon>Rhabditida</taxon>
        <taxon>Tylenchina</taxon>
        <taxon>Panagrolaimomorpha</taxon>
        <taxon>Panagrolaimoidea</taxon>
        <taxon>Panagrolaimidae</taxon>
        <taxon>Panagrellus</taxon>
    </lineage>
</organism>
<proteinExistence type="predicted"/>
<name>A0A7E4W5Z0_PANRE</name>
<reference evidence="4" key="2">
    <citation type="submission" date="2020-10" db="UniProtKB">
        <authorList>
            <consortium name="WormBaseParasite"/>
        </authorList>
    </citation>
    <scope>IDENTIFICATION</scope>
</reference>
<evidence type="ECO:0000256" key="2">
    <source>
        <dbReference type="SAM" id="Phobius"/>
    </source>
</evidence>
<reference evidence="3" key="1">
    <citation type="journal article" date="2013" name="Genetics">
        <title>The draft genome and transcriptome of Panagrellus redivivus are shaped by the harsh demands of a free-living lifestyle.</title>
        <authorList>
            <person name="Srinivasan J."/>
            <person name="Dillman A.R."/>
            <person name="Macchietto M.G."/>
            <person name="Heikkinen L."/>
            <person name="Lakso M."/>
            <person name="Fracchia K.M."/>
            <person name="Antoshechkin I."/>
            <person name="Mortazavi A."/>
            <person name="Wong G."/>
            <person name="Sternberg P.W."/>
        </authorList>
    </citation>
    <scope>NUCLEOTIDE SEQUENCE [LARGE SCALE GENOMIC DNA]</scope>
    <source>
        <strain evidence="3">MT8872</strain>
    </source>
</reference>
<feature type="region of interest" description="Disordered" evidence="1">
    <location>
        <begin position="1"/>
        <end position="43"/>
    </location>
</feature>
<feature type="transmembrane region" description="Helical" evidence="2">
    <location>
        <begin position="49"/>
        <end position="68"/>
    </location>
</feature>
<evidence type="ECO:0000313" key="3">
    <source>
        <dbReference type="Proteomes" id="UP000492821"/>
    </source>
</evidence>
<evidence type="ECO:0000256" key="1">
    <source>
        <dbReference type="SAM" id="MobiDB-lite"/>
    </source>
</evidence>
<dbReference type="WBParaSite" id="Pan_g7436.t1">
    <property type="protein sequence ID" value="Pan_g7436.t1"/>
    <property type="gene ID" value="Pan_g7436"/>
</dbReference>
<sequence>MTLFLARSKKRTRTERSNPRQRDSRPSRPCSLTPEREDPFSGLGRNVRGIVIIFLIFLLPVDALAFPFREN</sequence>
<evidence type="ECO:0000313" key="4">
    <source>
        <dbReference type="WBParaSite" id="Pan_g7436.t1"/>
    </source>
</evidence>
<protein>
    <submittedName>
        <fullName evidence="4">Uncharacterized protein</fullName>
    </submittedName>
</protein>
<keyword evidence="2" id="KW-0812">Transmembrane</keyword>
<accession>A0A7E4W5Z0</accession>
<keyword evidence="2" id="KW-0472">Membrane</keyword>
<feature type="compositionally biased region" description="Basic and acidic residues" evidence="1">
    <location>
        <begin position="14"/>
        <end position="26"/>
    </location>
</feature>
<keyword evidence="2" id="KW-1133">Transmembrane helix</keyword>
<keyword evidence="3" id="KW-1185">Reference proteome</keyword>
<dbReference type="AlphaFoldDB" id="A0A7E4W5Z0"/>